<protein>
    <submittedName>
        <fullName evidence="9">ZIP family metal transporter</fullName>
    </submittedName>
</protein>
<comment type="subcellular location">
    <subcellularLocation>
        <location evidence="1">Cell membrane</location>
        <topology evidence="1">Multi-pass membrane protein</topology>
    </subcellularLocation>
</comment>
<evidence type="ECO:0000256" key="4">
    <source>
        <dbReference type="ARBA" id="ARBA00022692"/>
    </source>
</evidence>
<evidence type="ECO:0000256" key="8">
    <source>
        <dbReference type="SAM" id="Phobius"/>
    </source>
</evidence>
<name>A0ABU3N353_9SPHN</name>
<dbReference type="InterPro" id="IPR003689">
    <property type="entry name" value="ZIP"/>
</dbReference>
<feature type="transmembrane region" description="Helical" evidence="8">
    <location>
        <begin position="72"/>
        <end position="89"/>
    </location>
</feature>
<evidence type="ECO:0000256" key="2">
    <source>
        <dbReference type="ARBA" id="ARBA00006939"/>
    </source>
</evidence>
<dbReference type="Pfam" id="PF02535">
    <property type="entry name" value="Zip"/>
    <property type="match status" value="1"/>
</dbReference>
<keyword evidence="7 8" id="KW-0472">Membrane</keyword>
<feature type="transmembrane region" description="Helical" evidence="8">
    <location>
        <begin position="181"/>
        <end position="203"/>
    </location>
</feature>
<feature type="transmembrane region" description="Helical" evidence="8">
    <location>
        <begin position="39"/>
        <end position="60"/>
    </location>
</feature>
<evidence type="ECO:0000313" key="9">
    <source>
        <dbReference type="EMBL" id="MDT8758828.1"/>
    </source>
</evidence>
<keyword evidence="3" id="KW-1003">Cell membrane</keyword>
<keyword evidence="4 8" id="KW-0812">Transmembrane</keyword>
<evidence type="ECO:0000256" key="1">
    <source>
        <dbReference type="ARBA" id="ARBA00004651"/>
    </source>
</evidence>
<dbReference type="EMBL" id="JALMLT010000002">
    <property type="protein sequence ID" value="MDT8758828.1"/>
    <property type="molecule type" value="Genomic_DNA"/>
</dbReference>
<evidence type="ECO:0000256" key="7">
    <source>
        <dbReference type="ARBA" id="ARBA00023136"/>
    </source>
</evidence>
<dbReference type="PANTHER" id="PTHR11040:SF211">
    <property type="entry name" value="ZINC TRANSPORTER ZIP11"/>
    <property type="match status" value="1"/>
</dbReference>
<reference evidence="9" key="1">
    <citation type="submission" date="2022-04" db="EMBL/GenBank/DDBJ databases">
        <title>Tomato heritable bacteria conferring resistance against bacterial wilt.</title>
        <authorList>
            <person name="Yin J."/>
        </authorList>
    </citation>
    <scope>NUCLEOTIDE SEQUENCE</scope>
    <source>
        <strain evidence="9">Cra20</strain>
    </source>
</reference>
<dbReference type="PANTHER" id="PTHR11040">
    <property type="entry name" value="ZINC/IRON TRANSPORTER"/>
    <property type="match status" value="1"/>
</dbReference>
<comment type="similarity">
    <text evidence="2">Belongs to the ZIP transporter (TC 2.A.5) family.</text>
</comment>
<evidence type="ECO:0000256" key="3">
    <source>
        <dbReference type="ARBA" id="ARBA00022475"/>
    </source>
</evidence>
<accession>A0ABU3N353</accession>
<evidence type="ECO:0000256" key="5">
    <source>
        <dbReference type="ARBA" id="ARBA00022833"/>
    </source>
</evidence>
<gene>
    <name evidence="9" type="ORF">MZO42_08980</name>
</gene>
<keyword evidence="6 8" id="KW-1133">Transmembrane helix</keyword>
<comment type="caution">
    <text evidence="9">The sequence shown here is derived from an EMBL/GenBank/DDBJ whole genome shotgun (WGS) entry which is preliminary data.</text>
</comment>
<sequence length="262" mass="26130">MNEVIIAGALGSLCAGMATALGAIPVLAMRQPSDQQQNLLLGFAAGVMLAASFFSLILPAIEVARQQGASQAGASITVVAAVLLGAFVIAKLNDWVPPLDKLGLGPPGIAAASASVRRIWLFVAAVTLHNFPEGMAVGVSFGGGDFDAGRVTALGIGLQNIPEGLAVGVALSSVGYSRGRAALIAAASGLVEPVAGLIGVSIVTLAQAFLPWGLGLAAGAMIYVVASDIIPDAHARINGGGKVSTGLMIGLAAMMFLDTTFG</sequence>
<organism evidence="9">
    <name type="scientific">Sphingomonas psychrotolerans</name>
    <dbReference type="NCBI Taxonomy" id="1327635"/>
    <lineage>
        <taxon>Bacteria</taxon>
        <taxon>Pseudomonadati</taxon>
        <taxon>Pseudomonadota</taxon>
        <taxon>Alphaproteobacteria</taxon>
        <taxon>Sphingomonadales</taxon>
        <taxon>Sphingomonadaceae</taxon>
        <taxon>Sphingomonas</taxon>
    </lineage>
</organism>
<feature type="transmembrane region" description="Helical" evidence="8">
    <location>
        <begin position="209"/>
        <end position="231"/>
    </location>
</feature>
<evidence type="ECO:0000256" key="6">
    <source>
        <dbReference type="ARBA" id="ARBA00022989"/>
    </source>
</evidence>
<keyword evidence="5" id="KW-0862">Zinc</keyword>
<feature type="transmembrane region" description="Helical" evidence="8">
    <location>
        <begin position="243"/>
        <end position="261"/>
    </location>
</feature>
<proteinExistence type="inferred from homology"/>